<reference evidence="4 5" key="1">
    <citation type="submission" date="2019-07" db="EMBL/GenBank/DDBJ databases">
        <title>New species of Amycolatopsis and Streptomyces.</title>
        <authorList>
            <person name="Duangmal K."/>
            <person name="Teo W.F.A."/>
            <person name="Lipun K."/>
        </authorList>
    </citation>
    <scope>NUCLEOTIDE SEQUENCE [LARGE SCALE GENOMIC DNA]</scope>
    <source>
        <strain evidence="4 5">NBRC 106415</strain>
    </source>
</reference>
<evidence type="ECO:0000313" key="4">
    <source>
        <dbReference type="EMBL" id="MPY60025.1"/>
    </source>
</evidence>
<dbReference type="Gene3D" id="3.30.360.10">
    <property type="entry name" value="Dihydrodipicolinate Reductase, domain 2"/>
    <property type="match status" value="1"/>
</dbReference>
<proteinExistence type="predicted"/>
<dbReference type="InterPro" id="IPR036291">
    <property type="entry name" value="NAD(P)-bd_dom_sf"/>
</dbReference>
<evidence type="ECO:0000259" key="2">
    <source>
        <dbReference type="Pfam" id="PF01408"/>
    </source>
</evidence>
<evidence type="ECO:0000256" key="1">
    <source>
        <dbReference type="ARBA" id="ARBA00023002"/>
    </source>
</evidence>
<protein>
    <submittedName>
        <fullName evidence="4">Gfo/Idh/MocA family oxidoreductase</fullName>
    </submittedName>
</protein>
<keyword evidence="5" id="KW-1185">Reference proteome</keyword>
<dbReference type="GO" id="GO:0016491">
    <property type="term" value="F:oxidoreductase activity"/>
    <property type="evidence" value="ECO:0007669"/>
    <property type="project" value="UniProtKB-KW"/>
</dbReference>
<dbReference type="OrthoDB" id="9792085at2"/>
<dbReference type="Proteomes" id="UP000400924">
    <property type="component" value="Unassembled WGS sequence"/>
</dbReference>
<comment type="caution">
    <text evidence="4">The sequence shown here is derived from an EMBL/GenBank/DDBJ whole genome shotgun (WGS) entry which is preliminary data.</text>
</comment>
<dbReference type="RefSeq" id="WP_152773517.1">
    <property type="nucleotide sequence ID" value="NZ_VJZC01000180.1"/>
</dbReference>
<dbReference type="GO" id="GO:0000166">
    <property type="term" value="F:nucleotide binding"/>
    <property type="evidence" value="ECO:0007669"/>
    <property type="project" value="InterPro"/>
</dbReference>
<evidence type="ECO:0000313" key="5">
    <source>
        <dbReference type="Proteomes" id="UP000400924"/>
    </source>
</evidence>
<feature type="domain" description="Gfo/Idh/MocA-like oxidoreductase N-terminal" evidence="2">
    <location>
        <begin position="51"/>
        <end position="168"/>
    </location>
</feature>
<dbReference type="Pfam" id="PF01408">
    <property type="entry name" value="GFO_IDH_MocA"/>
    <property type="match status" value="1"/>
</dbReference>
<sequence>MGQPQQPDEAGAGAATAATAGAAVATEADTAEAVTGAGNGAGATVTKPTLGVGMVGYAFMGAAHSQGWRTAGRVFDLPSRPVLAAICGRDAAAVRTAADRHGWAAAETDWRALIEREDVDVVDICTPGDSHAEIALAALAAGKHVLCEKPLANTVAEAEAMAQAAEAAYERGQLAMVGFNYRRVPATALARRMVAEGRLGTLRHVRVTYLQDWLVDPEFPLTWRLRRESAGSGALGDLGAHIVDLAQYLAGERLAGVSALTETFVRERPLPIGATSGLSTVTSAGTGQVTVDDAALFTGRFTSGALASFEATRYATGRKNALRIELNGEHGSLAFDLERLNELAYHDGTEPGAHAGFRRILVTEPDHPYLEAWWPPGHGLGYEHSFVHQARDLVHAIAEGRRPQPSFADGLQVQRVLAAVEESAEKNSVYTPIAV</sequence>
<name>A0A5N8XNB0_9ACTN</name>
<organism evidence="4 5">
    <name type="scientific">Streptomyces spongiae</name>
    <dbReference type="NCBI Taxonomy" id="565072"/>
    <lineage>
        <taxon>Bacteria</taxon>
        <taxon>Bacillati</taxon>
        <taxon>Actinomycetota</taxon>
        <taxon>Actinomycetes</taxon>
        <taxon>Kitasatosporales</taxon>
        <taxon>Streptomycetaceae</taxon>
        <taxon>Streptomyces</taxon>
    </lineage>
</organism>
<dbReference type="InterPro" id="IPR055170">
    <property type="entry name" value="GFO_IDH_MocA-like_dom"/>
</dbReference>
<dbReference type="PANTHER" id="PTHR43818:SF11">
    <property type="entry name" value="BCDNA.GH03377"/>
    <property type="match status" value="1"/>
</dbReference>
<gene>
    <name evidence="4" type="ORF">FNH08_23495</name>
</gene>
<dbReference type="PANTHER" id="PTHR43818">
    <property type="entry name" value="BCDNA.GH03377"/>
    <property type="match status" value="1"/>
</dbReference>
<dbReference type="Pfam" id="PF22725">
    <property type="entry name" value="GFO_IDH_MocA_C3"/>
    <property type="match status" value="1"/>
</dbReference>
<dbReference type="EMBL" id="VJZC01000180">
    <property type="protein sequence ID" value="MPY60025.1"/>
    <property type="molecule type" value="Genomic_DNA"/>
</dbReference>
<feature type="domain" description="GFO/IDH/MocA-like oxidoreductase" evidence="3">
    <location>
        <begin position="189"/>
        <end position="333"/>
    </location>
</feature>
<evidence type="ECO:0000259" key="3">
    <source>
        <dbReference type="Pfam" id="PF22725"/>
    </source>
</evidence>
<dbReference type="AlphaFoldDB" id="A0A5N8XNB0"/>
<dbReference type="InterPro" id="IPR050463">
    <property type="entry name" value="Gfo/Idh/MocA_oxidrdct_glycsds"/>
</dbReference>
<dbReference type="InterPro" id="IPR000683">
    <property type="entry name" value="Gfo/Idh/MocA-like_OxRdtase_N"/>
</dbReference>
<keyword evidence="1" id="KW-0560">Oxidoreductase</keyword>
<dbReference type="SUPFAM" id="SSF55347">
    <property type="entry name" value="Glyceraldehyde-3-phosphate dehydrogenase-like, C-terminal domain"/>
    <property type="match status" value="1"/>
</dbReference>
<dbReference type="Gene3D" id="3.40.50.720">
    <property type="entry name" value="NAD(P)-binding Rossmann-like Domain"/>
    <property type="match status" value="1"/>
</dbReference>
<dbReference type="SUPFAM" id="SSF51735">
    <property type="entry name" value="NAD(P)-binding Rossmann-fold domains"/>
    <property type="match status" value="1"/>
</dbReference>
<accession>A0A5N8XNB0</accession>